<dbReference type="RefSeq" id="WP_160211083.1">
    <property type="nucleotide sequence ID" value="NZ_CAMUSJ010000154.1"/>
</dbReference>
<reference evidence="3 6" key="2">
    <citation type="submission" date="2019-06" db="EMBL/GenBank/DDBJ databases">
        <title>Draft genome sequences of 15 bacterial species constituting the stable defined intestinal microbiota of the GM15 gnotobiotic mouse model.</title>
        <authorList>
            <person name="Elie C."/>
            <person name="Mathieu A."/>
            <person name="Saliou A."/>
            <person name="Darnaud M."/>
            <person name="Leulier F."/>
            <person name="Tamellini A."/>
        </authorList>
    </citation>
    <scope>NUCLEOTIDE SEQUENCE [LARGE SCALE GENOMIC DNA]</scope>
    <source>
        <strain evidence="3 6">JM4-15</strain>
    </source>
</reference>
<dbReference type="GO" id="GO:0003677">
    <property type="term" value="F:DNA binding"/>
    <property type="evidence" value="ECO:0007669"/>
    <property type="project" value="InterPro"/>
</dbReference>
<evidence type="ECO:0000313" key="2">
    <source>
        <dbReference type="EMBL" id="NBI80413.1"/>
    </source>
</evidence>
<sequence>MGISVAEKIRLIMKRRKMTMGDLAEVSGQTRQNLSNKMTRDNFTEKDIGELAKALGCSVEIRFTLPDGEEL</sequence>
<dbReference type="PROSITE" id="PS50943">
    <property type="entry name" value="HTH_CROC1"/>
    <property type="match status" value="1"/>
</dbReference>
<proteinExistence type="predicted"/>
<reference evidence="2 5" key="1">
    <citation type="submission" date="2018-08" db="EMBL/GenBank/DDBJ databases">
        <title>Murine metabolic-syndrome-specific gut microbial biobank.</title>
        <authorList>
            <person name="Liu C."/>
        </authorList>
    </citation>
    <scope>NUCLEOTIDE SEQUENCE [LARGE SCALE GENOMIC DNA]</scope>
    <source>
        <strain evidence="2 5">X69</strain>
    </source>
</reference>
<name>A0A845SZP4_9FIRM</name>
<dbReference type="Proteomes" id="UP000462501">
    <property type="component" value="Unassembled WGS sequence"/>
</dbReference>
<dbReference type="EMBL" id="VIQT01000018">
    <property type="protein sequence ID" value="NDO40034.1"/>
    <property type="molecule type" value="Genomic_DNA"/>
</dbReference>
<evidence type="ECO:0000259" key="1">
    <source>
        <dbReference type="PROSITE" id="PS50943"/>
    </source>
</evidence>
<dbReference type="Pfam" id="PF13443">
    <property type="entry name" value="HTH_26"/>
    <property type="match status" value="1"/>
</dbReference>
<dbReference type="CDD" id="cd00093">
    <property type="entry name" value="HTH_XRE"/>
    <property type="match status" value="1"/>
</dbReference>
<organism evidence="3 6">
    <name type="scientific">Anaerotruncus colihominis</name>
    <dbReference type="NCBI Taxonomy" id="169435"/>
    <lineage>
        <taxon>Bacteria</taxon>
        <taxon>Bacillati</taxon>
        <taxon>Bacillota</taxon>
        <taxon>Clostridia</taxon>
        <taxon>Eubacteriales</taxon>
        <taxon>Oscillospiraceae</taxon>
        <taxon>Anaerotruncus</taxon>
    </lineage>
</organism>
<comment type="caution">
    <text evidence="3">The sequence shown here is derived from an EMBL/GenBank/DDBJ whole genome shotgun (WGS) entry which is preliminary data.</text>
</comment>
<dbReference type="Proteomes" id="UP000446348">
    <property type="component" value="Unassembled WGS sequence"/>
</dbReference>
<dbReference type="InterPro" id="IPR001387">
    <property type="entry name" value="Cro/C1-type_HTH"/>
</dbReference>
<dbReference type="SMART" id="SM00530">
    <property type="entry name" value="HTH_XRE"/>
    <property type="match status" value="1"/>
</dbReference>
<gene>
    <name evidence="2" type="ORF">D3Z39_16450</name>
    <name evidence="3" type="ORF">FMM72_12450</name>
    <name evidence="4" type="ORF">FMM72_14285</name>
</gene>
<evidence type="ECO:0000313" key="5">
    <source>
        <dbReference type="Proteomes" id="UP000446348"/>
    </source>
</evidence>
<dbReference type="InterPro" id="IPR010982">
    <property type="entry name" value="Lambda_DNA-bd_dom_sf"/>
</dbReference>
<accession>A0A845SZP4</accession>
<dbReference type="Gene3D" id="1.10.260.40">
    <property type="entry name" value="lambda repressor-like DNA-binding domains"/>
    <property type="match status" value="1"/>
</dbReference>
<protein>
    <submittedName>
        <fullName evidence="3">Helix-turn-helix transcriptional regulator</fullName>
    </submittedName>
    <submittedName>
        <fullName evidence="2">XRE family transcriptional regulator</fullName>
    </submittedName>
</protein>
<evidence type="ECO:0000313" key="4">
    <source>
        <dbReference type="EMBL" id="NDO40379.1"/>
    </source>
</evidence>
<dbReference type="AlphaFoldDB" id="A0A845SZP4"/>
<evidence type="ECO:0000313" key="3">
    <source>
        <dbReference type="EMBL" id="NDO40034.1"/>
    </source>
</evidence>
<feature type="domain" description="HTH cro/C1-type" evidence="1">
    <location>
        <begin position="9"/>
        <end position="62"/>
    </location>
</feature>
<evidence type="ECO:0000313" key="6">
    <source>
        <dbReference type="Proteomes" id="UP000462501"/>
    </source>
</evidence>
<dbReference type="EMBL" id="QXWZ01000055">
    <property type="protein sequence ID" value="NBI80413.1"/>
    <property type="molecule type" value="Genomic_DNA"/>
</dbReference>
<dbReference type="SUPFAM" id="SSF47413">
    <property type="entry name" value="lambda repressor-like DNA-binding domains"/>
    <property type="match status" value="1"/>
</dbReference>
<dbReference type="OrthoDB" id="1653613at2"/>
<dbReference type="EMBL" id="VIQT01000020">
    <property type="protein sequence ID" value="NDO40379.1"/>
    <property type="molecule type" value="Genomic_DNA"/>
</dbReference>